<evidence type="ECO:0000313" key="4">
    <source>
        <dbReference type="EMBL" id="OAD65801.1"/>
    </source>
</evidence>
<dbReference type="InParanoid" id="A0A162ZCA0"/>
<dbReference type="Pfam" id="PF13359">
    <property type="entry name" value="DDE_Tnp_4"/>
    <property type="match status" value="1"/>
</dbReference>
<organism evidence="4 5">
    <name type="scientific">Phycomyces blakesleeanus (strain ATCC 8743b / DSM 1359 / FGSC 10004 / NBRC 33097 / NRRL 1555)</name>
    <dbReference type="NCBI Taxonomy" id="763407"/>
    <lineage>
        <taxon>Eukaryota</taxon>
        <taxon>Fungi</taxon>
        <taxon>Fungi incertae sedis</taxon>
        <taxon>Mucoromycota</taxon>
        <taxon>Mucoromycotina</taxon>
        <taxon>Mucoromycetes</taxon>
        <taxon>Mucorales</taxon>
        <taxon>Phycomycetaceae</taxon>
        <taxon>Phycomyces</taxon>
    </lineage>
</organism>
<dbReference type="OrthoDB" id="1515171at2759"/>
<dbReference type="Proteomes" id="UP000077315">
    <property type="component" value="Unassembled WGS sequence"/>
</dbReference>
<feature type="domain" description="DDE Tnp4" evidence="3">
    <location>
        <begin position="40"/>
        <end position="102"/>
    </location>
</feature>
<accession>A0A162ZCA0</accession>
<evidence type="ECO:0000313" key="5">
    <source>
        <dbReference type="Proteomes" id="UP000077315"/>
    </source>
</evidence>
<name>A0A162ZCA0_PHYB8</name>
<gene>
    <name evidence="4" type="ORF">PHYBLDRAFT_119732</name>
</gene>
<keyword evidence="2" id="KW-0479">Metal-binding</keyword>
<protein>
    <recommendedName>
        <fullName evidence="3">DDE Tnp4 domain-containing protein</fullName>
    </recommendedName>
</protein>
<sequence>MFWSDELQHSIINKRIEDRTNFPSWICFVNGILIGLEYKPTWKGKDFYSQKSYYSISVTIVCDDKKMIYHYYTERAGCSHDACIFANSQLGRTPGRFFLGDQYLF</sequence>
<dbReference type="InterPro" id="IPR027806">
    <property type="entry name" value="HARBI1_dom"/>
</dbReference>
<keyword evidence="5" id="KW-1185">Reference proteome</keyword>
<dbReference type="VEuPathDB" id="FungiDB:PHYBLDRAFT_119732"/>
<comment type="cofactor">
    <cofactor evidence="1">
        <name>a divalent metal cation</name>
        <dbReference type="ChEBI" id="CHEBI:60240"/>
    </cofactor>
</comment>
<proteinExistence type="predicted"/>
<dbReference type="RefSeq" id="XP_018283841.1">
    <property type="nucleotide sequence ID" value="XM_018428702.1"/>
</dbReference>
<dbReference type="GO" id="GO:0046872">
    <property type="term" value="F:metal ion binding"/>
    <property type="evidence" value="ECO:0007669"/>
    <property type="project" value="UniProtKB-KW"/>
</dbReference>
<evidence type="ECO:0000259" key="3">
    <source>
        <dbReference type="Pfam" id="PF13359"/>
    </source>
</evidence>
<reference evidence="5" key="1">
    <citation type="submission" date="2015-06" db="EMBL/GenBank/DDBJ databases">
        <title>Expansion of signal transduction pathways in fungi by whole-genome duplication.</title>
        <authorList>
            <consortium name="DOE Joint Genome Institute"/>
            <person name="Corrochano L.M."/>
            <person name="Kuo A."/>
            <person name="Marcet-Houben M."/>
            <person name="Polaino S."/>
            <person name="Salamov A."/>
            <person name="Villalobos J.M."/>
            <person name="Alvarez M.I."/>
            <person name="Avalos J."/>
            <person name="Benito E.P."/>
            <person name="Benoit I."/>
            <person name="Burger G."/>
            <person name="Camino L.P."/>
            <person name="Canovas D."/>
            <person name="Cerda-Olmedo E."/>
            <person name="Cheng J.-F."/>
            <person name="Dominguez A."/>
            <person name="Elias M."/>
            <person name="Eslava A.P."/>
            <person name="Glaser F."/>
            <person name="Grimwood J."/>
            <person name="Gutierrez G."/>
            <person name="Heitman J."/>
            <person name="Henrissat B."/>
            <person name="Iturriaga E.A."/>
            <person name="Lang B.F."/>
            <person name="Lavin J.L."/>
            <person name="Lee S."/>
            <person name="Li W."/>
            <person name="Lindquist E."/>
            <person name="Lopez-Garcia S."/>
            <person name="Luque E.M."/>
            <person name="Marcos A.T."/>
            <person name="Martin J."/>
            <person name="McCluskey K."/>
            <person name="Medina H.R."/>
            <person name="Miralles-Duran A."/>
            <person name="Miyazaki A."/>
            <person name="Munoz-Torres E."/>
            <person name="Oguiza J.A."/>
            <person name="Ohm R."/>
            <person name="Olmedo M."/>
            <person name="Orejas M."/>
            <person name="Ortiz-Castellanos L."/>
            <person name="Pisabarro A.G."/>
            <person name="Rodriguez-Romero J."/>
            <person name="Ruiz-Herrera J."/>
            <person name="Ruiz-Vazquez R."/>
            <person name="Sanz C."/>
            <person name="Schackwitz W."/>
            <person name="Schmutz J."/>
            <person name="Shahriari M."/>
            <person name="Shelest E."/>
            <person name="Silva-Franco F."/>
            <person name="Soanes D."/>
            <person name="Syed K."/>
            <person name="Tagua V.G."/>
            <person name="Talbot N.J."/>
            <person name="Thon M."/>
            <person name="De vries R.P."/>
            <person name="Wiebenga A."/>
            <person name="Yadav J.S."/>
            <person name="Braun E.L."/>
            <person name="Baker S."/>
            <person name="Garre V."/>
            <person name="Horwitz B."/>
            <person name="Torres-Martinez S."/>
            <person name="Idnurm A."/>
            <person name="Herrera-Estrella A."/>
            <person name="Gabaldon T."/>
            <person name="Grigoriev I.V."/>
        </authorList>
    </citation>
    <scope>NUCLEOTIDE SEQUENCE [LARGE SCALE GENOMIC DNA]</scope>
    <source>
        <strain evidence="5">NRRL 1555(-)</strain>
    </source>
</reference>
<dbReference type="EMBL" id="KV441027">
    <property type="protein sequence ID" value="OAD65801.1"/>
    <property type="molecule type" value="Genomic_DNA"/>
</dbReference>
<evidence type="ECO:0000256" key="1">
    <source>
        <dbReference type="ARBA" id="ARBA00001968"/>
    </source>
</evidence>
<evidence type="ECO:0000256" key="2">
    <source>
        <dbReference type="ARBA" id="ARBA00022723"/>
    </source>
</evidence>
<dbReference type="GeneID" id="28989608"/>
<dbReference type="AlphaFoldDB" id="A0A162ZCA0"/>